<dbReference type="InterPro" id="IPR036565">
    <property type="entry name" value="Mur-like_cat_sf"/>
</dbReference>
<keyword evidence="3 17" id="KW-0436">Ligase</keyword>
<keyword evidence="23" id="KW-1185">Reference proteome</keyword>
<feature type="binding site" evidence="17">
    <location>
        <begin position="162"/>
        <end position="163"/>
    </location>
    <ligand>
        <name>UDP-N-acetyl-alpha-D-muramoyl-L-alanyl-D-glutamate</name>
        <dbReference type="ChEBI" id="CHEBI:83900"/>
    </ligand>
</feature>
<dbReference type="GO" id="GO:0051301">
    <property type="term" value="P:cell division"/>
    <property type="evidence" value="ECO:0007669"/>
    <property type="project" value="UniProtKB-KW"/>
</dbReference>
<gene>
    <name evidence="17" type="primary">murE</name>
    <name evidence="22" type="ORF">SAMN04487965_1061</name>
</gene>
<evidence type="ECO:0000256" key="10">
    <source>
        <dbReference type="ARBA" id="ARBA00023316"/>
    </source>
</evidence>
<feature type="binding site" evidence="17">
    <location>
        <begin position="421"/>
        <end position="424"/>
    </location>
    <ligand>
        <name>meso-2,6-diaminopimelate</name>
        <dbReference type="ChEBI" id="CHEBI:57791"/>
    </ligand>
</feature>
<dbReference type="GO" id="GO:0071555">
    <property type="term" value="P:cell wall organization"/>
    <property type="evidence" value="ECO:0007669"/>
    <property type="project" value="UniProtKB-KW"/>
</dbReference>
<dbReference type="Pfam" id="PF02875">
    <property type="entry name" value="Mur_ligase_C"/>
    <property type="match status" value="1"/>
</dbReference>
<dbReference type="InterPro" id="IPR005761">
    <property type="entry name" value="UDP-N-AcMur-Glu-dNH2Pim_ligase"/>
</dbReference>
<dbReference type="InterPro" id="IPR013221">
    <property type="entry name" value="Mur_ligase_cen"/>
</dbReference>
<evidence type="ECO:0000256" key="13">
    <source>
        <dbReference type="ARBA" id="ARBA00072883"/>
    </source>
</evidence>
<organism evidence="22 23">
    <name type="scientific">Microbulbifer donghaiensis</name>
    <dbReference type="NCBI Taxonomy" id="494016"/>
    <lineage>
        <taxon>Bacteria</taxon>
        <taxon>Pseudomonadati</taxon>
        <taxon>Pseudomonadota</taxon>
        <taxon>Gammaproteobacteria</taxon>
        <taxon>Cellvibrionales</taxon>
        <taxon>Microbulbiferaceae</taxon>
        <taxon>Microbulbifer</taxon>
    </lineage>
</organism>
<feature type="domain" description="Mur ligase C-terminal" evidence="20">
    <location>
        <begin position="341"/>
        <end position="479"/>
    </location>
</feature>
<dbReference type="InterPro" id="IPR018109">
    <property type="entry name" value="Folylpolyglutamate_synth_CS"/>
</dbReference>
<feature type="binding site" evidence="17">
    <location>
        <position position="397"/>
    </location>
    <ligand>
        <name>meso-2,6-diaminopimelate</name>
        <dbReference type="ChEBI" id="CHEBI:57791"/>
    </ligand>
</feature>
<evidence type="ECO:0000259" key="20">
    <source>
        <dbReference type="Pfam" id="PF02875"/>
    </source>
</evidence>
<dbReference type="UniPathway" id="UPA00219"/>
<sequence>MSQREQHSVSLQELVPGYAGIPDVQVTGVALDSRLIQPGDVFMALRGTVVDGREYIDAAIAAGAGAVLADGDKLECKTRDGIEVVSVPGLAKRVGEIAARFYGNPTEQIHLVGVTGTNGKTTCAYLTSQLLAHHFGSAALMGTIGNGVWTDGHIELQETGLTTPDPVRLQADYAAFRDQGVRAAAMEVSSHSLSQGRVHGLIFDTAIFTNLSRDHLDYHGNMAAYGAAKEKLFGLPKLKRGIINLDDPFGAQLTERCKLRNLKVITYGLQAGDLHATDLRRHEGGFSVKLTTPWGSGELKAPLIGDFNIHNALAVVAAAASAGMPFADILAVFPTIKAVPGRMERVKIAGASAGGEGEVGVLVDYAHTPDALRAALAAARPYCRGKLWCVFGCGGDRDTGKRAPMGRIASEMADHAIVTSDNPRSEDPQKIIDDILEGAASNVDDAASNIEVEIDRATAIARAVASAQPGDIVLIAGKGHEDYQIIGSEKIHFCDREQAAAALQRRAGSSAQADEIKGEAE</sequence>
<feature type="domain" description="Mur ligase central" evidence="21">
    <location>
        <begin position="114"/>
        <end position="319"/>
    </location>
</feature>
<reference evidence="23" key="1">
    <citation type="submission" date="2016-11" db="EMBL/GenBank/DDBJ databases">
        <authorList>
            <person name="Varghese N."/>
            <person name="Submissions S."/>
        </authorList>
    </citation>
    <scope>NUCLEOTIDE SEQUENCE [LARGE SCALE GENOMIC DNA]</scope>
    <source>
        <strain evidence="23">CGMCC 1.7063</strain>
    </source>
</reference>
<feature type="binding site" evidence="17">
    <location>
        <begin position="116"/>
        <end position="122"/>
    </location>
    <ligand>
        <name>ATP</name>
        <dbReference type="ChEBI" id="CHEBI:30616"/>
    </ligand>
</feature>
<evidence type="ECO:0000256" key="1">
    <source>
        <dbReference type="ARBA" id="ARBA00005898"/>
    </source>
</evidence>
<evidence type="ECO:0000313" key="23">
    <source>
        <dbReference type="Proteomes" id="UP000184170"/>
    </source>
</evidence>
<comment type="cofactor">
    <cofactor evidence="17">
        <name>Mg(2+)</name>
        <dbReference type="ChEBI" id="CHEBI:18420"/>
    </cofactor>
</comment>
<feature type="binding site" evidence="17">
    <location>
        <position position="195"/>
    </location>
    <ligand>
        <name>UDP-N-acetyl-alpha-D-muramoyl-L-alanyl-D-glutamate</name>
        <dbReference type="ChEBI" id="CHEBI:83900"/>
    </ligand>
</feature>
<dbReference type="SUPFAM" id="SSF63418">
    <property type="entry name" value="MurE/MurF N-terminal domain"/>
    <property type="match status" value="1"/>
</dbReference>
<dbReference type="InterPro" id="IPR036615">
    <property type="entry name" value="Mur_ligase_C_dom_sf"/>
</dbReference>
<feature type="binding site" evidence="17">
    <location>
        <position position="197"/>
    </location>
    <ligand>
        <name>UDP-N-acetyl-alpha-D-muramoyl-L-alanyl-D-glutamate</name>
        <dbReference type="ChEBI" id="CHEBI:83900"/>
    </ligand>
</feature>
<dbReference type="GO" id="GO:0008765">
    <property type="term" value="F:UDP-N-acetylmuramoylalanyl-D-glutamate-2,6-diaminopimelate ligase activity"/>
    <property type="evidence" value="ECO:0007669"/>
    <property type="project" value="UniProtKB-UniRule"/>
</dbReference>
<dbReference type="GO" id="GO:0009252">
    <property type="term" value="P:peptidoglycan biosynthetic process"/>
    <property type="evidence" value="ECO:0007669"/>
    <property type="project" value="UniProtKB-UniRule"/>
</dbReference>
<feature type="short sequence motif" description="Meso-diaminopimelate recognition motif" evidence="17">
    <location>
        <begin position="421"/>
        <end position="424"/>
    </location>
</feature>
<dbReference type="GO" id="GO:0000287">
    <property type="term" value="F:magnesium ion binding"/>
    <property type="evidence" value="ECO:0007669"/>
    <property type="project" value="UniProtKB-UniRule"/>
</dbReference>
<dbReference type="OrthoDB" id="9800958at2"/>
<evidence type="ECO:0000256" key="17">
    <source>
        <dbReference type="HAMAP-Rule" id="MF_00208"/>
    </source>
</evidence>
<dbReference type="Pfam" id="PF01225">
    <property type="entry name" value="Mur_ligase"/>
    <property type="match status" value="1"/>
</dbReference>
<feature type="binding site" evidence="17">
    <location>
        <position position="481"/>
    </location>
    <ligand>
        <name>meso-2,6-diaminopimelate</name>
        <dbReference type="ChEBI" id="CHEBI:57791"/>
    </ligand>
</feature>
<dbReference type="SUPFAM" id="SSF53244">
    <property type="entry name" value="MurD-like peptide ligases, peptide-binding domain"/>
    <property type="match status" value="1"/>
</dbReference>
<dbReference type="PANTHER" id="PTHR23135">
    <property type="entry name" value="MUR LIGASE FAMILY MEMBER"/>
    <property type="match status" value="1"/>
</dbReference>
<dbReference type="InterPro" id="IPR035911">
    <property type="entry name" value="MurE/MurF_N"/>
</dbReference>
<dbReference type="Gene3D" id="3.40.1390.10">
    <property type="entry name" value="MurE/MurF, N-terminal domain"/>
    <property type="match status" value="1"/>
</dbReference>
<evidence type="ECO:0000256" key="2">
    <source>
        <dbReference type="ARBA" id="ARBA00022490"/>
    </source>
</evidence>
<keyword evidence="9 17" id="KW-0131">Cell cycle</keyword>
<dbReference type="RefSeq" id="WP_073272410.1">
    <property type="nucleotide sequence ID" value="NZ_FQVA01000001.1"/>
</dbReference>
<feature type="binding site" evidence="17">
    <location>
        <position position="189"/>
    </location>
    <ligand>
        <name>UDP-N-acetyl-alpha-D-muramoyl-L-alanyl-D-glutamate</name>
        <dbReference type="ChEBI" id="CHEBI:83900"/>
    </ligand>
</feature>
<evidence type="ECO:0000256" key="15">
    <source>
        <dbReference type="ARBA" id="ARBA00076158"/>
    </source>
</evidence>
<accession>A0A1M4XT86</accession>
<evidence type="ECO:0000256" key="16">
    <source>
        <dbReference type="ARBA" id="ARBA00081560"/>
    </source>
</evidence>
<keyword evidence="17" id="KW-0460">Magnesium</keyword>
<keyword evidence="7 17" id="KW-0133">Cell shape</keyword>
<dbReference type="GO" id="GO:0008360">
    <property type="term" value="P:regulation of cell shape"/>
    <property type="evidence" value="ECO:0007669"/>
    <property type="project" value="UniProtKB-KW"/>
</dbReference>
<dbReference type="EC" id="6.3.2.13" evidence="12 17"/>
<dbReference type="EMBL" id="FQVA01000001">
    <property type="protein sequence ID" value="SHE96814.1"/>
    <property type="molecule type" value="Genomic_DNA"/>
</dbReference>
<comment type="function">
    <text evidence="17">Catalyzes the addition of meso-diaminopimelic acid to the nucleotide precursor UDP-N-acetylmuramoyl-L-alanyl-D-glutamate (UMAG) in the biosynthesis of bacterial cell-wall peptidoglycan.</text>
</comment>
<evidence type="ECO:0000256" key="11">
    <source>
        <dbReference type="ARBA" id="ARBA00050251"/>
    </source>
</evidence>
<evidence type="ECO:0000256" key="12">
    <source>
        <dbReference type="ARBA" id="ARBA00066633"/>
    </source>
</evidence>
<feature type="binding site" evidence="17">
    <location>
        <position position="477"/>
    </location>
    <ligand>
        <name>meso-2,6-diaminopimelate</name>
        <dbReference type="ChEBI" id="CHEBI:57791"/>
    </ligand>
</feature>
<protein>
    <recommendedName>
        <fullName evidence="13 17">UDP-N-acetylmuramoyl-L-alanyl-D-glutamate--2,6-diaminopimelate ligase</fullName>
        <ecNumber evidence="12 17">6.3.2.13</ecNumber>
    </recommendedName>
    <alternativeName>
        <fullName evidence="14 17">Meso-A2pm-adding enzyme</fullName>
    </alternativeName>
    <alternativeName>
        <fullName evidence="15 17">Meso-diaminopimelate-adding enzyme</fullName>
    </alternativeName>
    <alternativeName>
        <fullName evidence="16 17">UDP-MurNAc-L-Ala-D-Glu:meso-diaminopimelate ligase</fullName>
    </alternativeName>
    <alternativeName>
        <fullName evidence="17">UDP-MurNAc-tripeptide synthetase</fullName>
    </alternativeName>
    <alternativeName>
        <fullName evidence="17">UDP-N-acetylmuramyl-tripeptide synthetase</fullName>
    </alternativeName>
</protein>
<dbReference type="PROSITE" id="PS01011">
    <property type="entry name" value="FOLYLPOLYGLU_SYNT_1"/>
    <property type="match status" value="1"/>
</dbReference>
<evidence type="ECO:0000256" key="8">
    <source>
        <dbReference type="ARBA" id="ARBA00022984"/>
    </source>
</evidence>
<comment type="similarity">
    <text evidence="1 17">Belongs to the MurCDEF family. MurE subfamily.</text>
</comment>
<keyword evidence="8 17" id="KW-0573">Peptidoglycan synthesis</keyword>
<dbReference type="Gene3D" id="3.90.190.20">
    <property type="entry name" value="Mur ligase, C-terminal domain"/>
    <property type="match status" value="1"/>
</dbReference>
<feature type="binding site" evidence="17">
    <location>
        <position position="33"/>
    </location>
    <ligand>
        <name>UDP-N-acetyl-alpha-D-muramoyl-L-alanyl-D-glutamate</name>
        <dbReference type="ChEBI" id="CHEBI:83900"/>
    </ligand>
</feature>
<evidence type="ECO:0000256" key="4">
    <source>
        <dbReference type="ARBA" id="ARBA00022618"/>
    </source>
</evidence>
<comment type="catalytic activity">
    <reaction evidence="11 17">
        <text>UDP-N-acetyl-alpha-D-muramoyl-L-alanyl-D-glutamate + meso-2,6-diaminopimelate + ATP = UDP-N-acetyl-alpha-D-muramoyl-L-alanyl-gamma-D-glutamyl-meso-2,6-diaminopimelate + ADP + phosphate + H(+)</text>
        <dbReference type="Rhea" id="RHEA:23676"/>
        <dbReference type="ChEBI" id="CHEBI:15378"/>
        <dbReference type="ChEBI" id="CHEBI:30616"/>
        <dbReference type="ChEBI" id="CHEBI:43474"/>
        <dbReference type="ChEBI" id="CHEBI:57791"/>
        <dbReference type="ChEBI" id="CHEBI:83900"/>
        <dbReference type="ChEBI" id="CHEBI:83905"/>
        <dbReference type="ChEBI" id="CHEBI:456216"/>
        <dbReference type="EC" id="6.3.2.13"/>
    </reaction>
</comment>
<dbReference type="SUPFAM" id="SSF53623">
    <property type="entry name" value="MurD-like peptide ligases, catalytic domain"/>
    <property type="match status" value="1"/>
</dbReference>
<proteinExistence type="inferred from homology"/>
<dbReference type="GO" id="GO:0005524">
    <property type="term" value="F:ATP binding"/>
    <property type="evidence" value="ECO:0007669"/>
    <property type="project" value="UniProtKB-UniRule"/>
</dbReference>
<dbReference type="InterPro" id="IPR004101">
    <property type="entry name" value="Mur_ligase_C"/>
</dbReference>
<evidence type="ECO:0000313" key="22">
    <source>
        <dbReference type="EMBL" id="SHE96814.1"/>
    </source>
</evidence>
<evidence type="ECO:0000259" key="21">
    <source>
        <dbReference type="Pfam" id="PF08245"/>
    </source>
</evidence>
<keyword evidence="4 17" id="KW-0132">Cell division</keyword>
<comment type="subcellular location">
    <subcellularLocation>
        <location evidence="17 18">Cytoplasm</location>
    </subcellularLocation>
</comment>
<dbReference type="NCBIfam" id="NF001124">
    <property type="entry name" value="PRK00139.1-2"/>
    <property type="match status" value="1"/>
</dbReference>
<comment type="PTM">
    <text evidence="17">Carboxylation is probably crucial for Mg(2+) binding and, consequently, for the gamma-phosphate positioning of ATP.</text>
</comment>
<dbReference type="AlphaFoldDB" id="A0A1M4XT86"/>
<dbReference type="HAMAP" id="MF_00208">
    <property type="entry name" value="MurE"/>
    <property type="match status" value="1"/>
</dbReference>
<comment type="pathway">
    <text evidence="17 18">Cell wall biogenesis; peptidoglycan biosynthesis.</text>
</comment>
<evidence type="ECO:0000256" key="9">
    <source>
        <dbReference type="ARBA" id="ARBA00023306"/>
    </source>
</evidence>
<keyword evidence="10 17" id="KW-0961">Cell wall biogenesis/degradation</keyword>
<dbReference type="STRING" id="494016.SAMN04487965_1061"/>
<dbReference type="NCBIfam" id="NF001126">
    <property type="entry name" value="PRK00139.1-4"/>
    <property type="match status" value="1"/>
</dbReference>
<name>A0A1M4XT86_9GAMM</name>
<comment type="caution">
    <text evidence="17">Lacks conserved residue(s) required for the propagation of feature annotation.</text>
</comment>
<dbReference type="Gene3D" id="3.40.1190.10">
    <property type="entry name" value="Mur-like, catalytic domain"/>
    <property type="match status" value="1"/>
</dbReference>
<evidence type="ECO:0000256" key="18">
    <source>
        <dbReference type="RuleBase" id="RU004135"/>
    </source>
</evidence>
<dbReference type="Pfam" id="PF08245">
    <property type="entry name" value="Mur_ligase_M"/>
    <property type="match status" value="1"/>
</dbReference>
<feature type="modified residue" description="N6-carboxylysine" evidence="17">
    <location>
        <position position="229"/>
    </location>
</feature>
<evidence type="ECO:0000256" key="7">
    <source>
        <dbReference type="ARBA" id="ARBA00022960"/>
    </source>
</evidence>
<feature type="binding site" evidence="17">
    <location>
        <position position="31"/>
    </location>
    <ligand>
        <name>UDP-N-acetyl-alpha-D-muramoyl-L-alanyl-D-glutamate</name>
        <dbReference type="ChEBI" id="CHEBI:83900"/>
    </ligand>
</feature>
<dbReference type="GO" id="GO:0005737">
    <property type="term" value="C:cytoplasm"/>
    <property type="evidence" value="ECO:0007669"/>
    <property type="project" value="UniProtKB-SubCell"/>
</dbReference>
<dbReference type="FunFam" id="3.90.190.20:FF:000006">
    <property type="entry name" value="UDP-N-acetylmuramoyl-L-alanyl-D-glutamate--2,6-diaminopimelate ligase"/>
    <property type="match status" value="1"/>
</dbReference>
<dbReference type="NCBIfam" id="TIGR01085">
    <property type="entry name" value="murE"/>
    <property type="match status" value="1"/>
</dbReference>
<keyword evidence="6 17" id="KW-0067">ATP-binding</keyword>
<dbReference type="PANTHER" id="PTHR23135:SF4">
    <property type="entry name" value="UDP-N-ACETYLMURAMOYL-L-ALANYL-D-GLUTAMATE--2,6-DIAMINOPIMELATE LIGASE MURE HOMOLOG, CHLOROPLASTIC"/>
    <property type="match status" value="1"/>
</dbReference>
<evidence type="ECO:0000259" key="19">
    <source>
        <dbReference type="Pfam" id="PF01225"/>
    </source>
</evidence>
<dbReference type="InterPro" id="IPR000713">
    <property type="entry name" value="Mur_ligase_N"/>
</dbReference>
<dbReference type="GO" id="GO:0004326">
    <property type="term" value="F:tetrahydrofolylpolyglutamate synthase activity"/>
    <property type="evidence" value="ECO:0007669"/>
    <property type="project" value="InterPro"/>
</dbReference>
<evidence type="ECO:0000256" key="3">
    <source>
        <dbReference type="ARBA" id="ARBA00022598"/>
    </source>
</evidence>
<evidence type="ECO:0000256" key="5">
    <source>
        <dbReference type="ARBA" id="ARBA00022741"/>
    </source>
</evidence>
<feature type="domain" description="Mur ligase N-terminal catalytic" evidence="19">
    <location>
        <begin position="26"/>
        <end position="102"/>
    </location>
</feature>
<evidence type="ECO:0000256" key="6">
    <source>
        <dbReference type="ARBA" id="ARBA00022840"/>
    </source>
</evidence>
<evidence type="ECO:0000256" key="14">
    <source>
        <dbReference type="ARBA" id="ARBA00075482"/>
    </source>
</evidence>
<keyword evidence="2 17" id="KW-0963">Cytoplasm</keyword>
<keyword evidence="5 17" id="KW-0547">Nucleotide-binding</keyword>
<dbReference type="Proteomes" id="UP000184170">
    <property type="component" value="Unassembled WGS sequence"/>
</dbReference>